<dbReference type="AlphaFoldDB" id="A0A1H9ENF4"/>
<reference evidence="4" key="1">
    <citation type="submission" date="2016-10" db="EMBL/GenBank/DDBJ databases">
        <authorList>
            <person name="Varghese N."/>
            <person name="Submissions S."/>
        </authorList>
    </citation>
    <scope>NUCLEOTIDE SEQUENCE [LARGE SCALE GENOMIC DNA]</scope>
    <source>
        <strain evidence="4">DSM 18887</strain>
    </source>
</reference>
<dbReference type="Pfam" id="PF11127">
    <property type="entry name" value="YgaP-like_TM"/>
    <property type="match status" value="1"/>
</dbReference>
<organism evidence="3 4">
    <name type="scientific">Amphritea atlantica</name>
    <dbReference type="NCBI Taxonomy" id="355243"/>
    <lineage>
        <taxon>Bacteria</taxon>
        <taxon>Pseudomonadati</taxon>
        <taxon>Pseudomonadota</taxon>
        <taxon>Gammaproteobacteria</taxon>
        <taxon>Oceanospirillales</taxon>
        <taxon>Oceanospirillaceae</taxon>
        <taxon>Amphritea</taxon>
    </lineage>
</organism>
<sequence length="65" mass="6987">MEKNIGSVDKAVRILVGLVLIALVFVGPQTVWGWIGVPVIAIALFGWCPLYRVLGVSTCKKCSAE</sequence>
<gene>
    <name evidence="3" type="ORF">SAMN03080615_00995</name>
</gene>
<dbReference type="EMBL" id="FOGB01000002">
    <property type="protein sequence ID" value="SEQ27231.1"/>
    <property type="molecule type" value="Genomic_DNA"/>
</dbReference>
<feature type="domain" description="Inner membrane protein YgaP-like transmembrane" evidence="2">
    <location>
        <begin position="1"/>
        <end position="61"/>
    </location>
</feature>
<evidence type="ECO:0000256" key="1">
    <source>
        <dbReference type="SAM" id="Phobius"/>
    </source>
</evidence>
<feature type="transmembrane region" description="Helical" evidence="1">
    <location>
        <begin position="34"/>
        <end position="54"/>
    </location>
</feature>
<dbReference type="OrthoDB" id="9804804at2"/>
<dbReference type="RefSeq" id="WP_091354786.1">
    <property type="nucleotide sequence ID" value="NZ_AP025284.1"/>
</dbReference>
<protein>
    <recommendedName>
        <fullName evidence="2">Inner membrane protein YgaP-like transmembrane domain-containing protein</fullName>
    </recommendedName>
</protein>
<keyword evidence="4" id="KW-1185">Reference proteome</keyword>
<dbReference type="Proteomes" id="UP000198749">
    <property type="component" value="Unassembled WGS sequence"/>
</dbReference>
<keyword evidence="1" id="KW-0472">Membrane</keyword>
<dbReference type="STRING" id="355243.SAMN03080615_00995"/>
<evidence type="ECO:0000313" key="3">
    <source>
        <dbReference type="EMBL" id="SEQ27231.1"/>
    </source>
</evidence>
<dbReference type="InterPro" id="IPR021309">
    <property type="entry name" value="YgaP-like_TM"/>
</dbReference>
<evidence type="ECO:0000259" key="2">
    <source>
        <dbReference type="Pfam" id="PF11127"/>
    </source>
</evidence>
<proteinExistence type="predicted"/>
<keyword evidence="1" id="KW-0812">Transmembrane</keyword>
<accession>A0A1H9ENF4</accession>
<evidence type="ECO:0000313" key="4">
    <source>
        <dbReference type="Proteomes" id="UP000198749"/>
    </source>
</evidence>
<feature type="transmembrane region" description="Helical" evidence="1">
    <location>
        <begin position="12"/>
        <end position="28"/>
    </location>
</feature>
<name>A0A1H9ENF4_9GAMM</name>
<keyword evidence="1" id="KW-1133">Transmembrane helix</keyword>